<gene>
    <name evidence="6" type="ORF">HA72_1414</name>
    <name evidence="7" type="ORF">MsedA_1433</name>
    <name evidence="8" type="ORF">MsedB_1435</name>
    <name evidence="9" type="ORF">MsedC_1433</name>
    <name evidence="10" type="ORF">MsedD_1434</name>
    <name evidence="11" type="ORF">MsedE_1439</name>
</gene>
<evidence type="ECO:0000313" key="16">
    <source>
        <dbReference type="Proteomes" id="UP000062475"/>
    </source>
</evidence>
<evidence type="ECO:0000313" key="7">
    <source>
        <dbReference type="EMBL" id="AKV74418.1"/>
    </source>
</evidence>
<dbReference type="GeneID" id="91755915"/>
<evidence type="ECO:0000313" key="12">
    <source>
        <dbReference type="Proteomes" id="UP000029084"/>
    </source>
</evidence>
<dbReference type="InterPro" id="IPR006076">
    <property type="entry name" value="FAD-dep_OxRdtase"/>
</dbReference>
<dbReference type="EMBL" id="CP012172">
    <property type="protein sequence ID" value="AKV74418.1"/>
    <property type="molecule type" value="Genomic_DNA"/>
</dbReference>
<dbReference type="Proteomes" id="UP000061362">
    <property type="component" value="Chromosome"/>
</dbReference>
<feature type="domain" description="FAD dependent oxidoreductase" evidence="5">
    <location>
        <begin position="3"/>
        <end position="346"/>
    </location>
</feature>
<reference evidence="14 15" key="2">
    <citation type="journal article" date="2015" name="Genome Announc.">
        <title>Complete Genome Sequences of Evolved Arsenate-Resistant Metallosphaera sedula Strains.</title>
        <authorList>
            <person name="Ai C."/>
            <person name="McCarthy S."/>
            <person name="Schackwitz W."/>
            <person name="Martin J."/>
            <person name="Lipzen A."/>
            <person name="Blum P."/>
        </authorList>
    </citation>
    <scope>NUCLEOTIDE SEQUENCE [LARGE SCALE GENOMIC DNA]</scope>
    <source>
        <strain evidence="9 15">ARS120-1</strain>
        <strain evidence="10 14">ARS120-2</strain>
        <strain evidence="7 17">ARS50-1</strain>
        <strain evidence="8 16">ARS50-2</strain>
    </source>
</reference>
<dbReference type="GO" id="GO:0005737">
    <property type="term" value="C:cytoplasm"/>
    <property type="evidence" value="ECO:0007669"/>
    <property type="project" value="TreeGrafter"/>
</dbReference>
<dbReference type="OMA" id="KGYGFRT"/>
<evidence type="ECO:0000313" key="11">
    <source>
        <dbReference type="EMBL" id="AKV83392.1"/>
    </source>
</evidence>
<dbReference type="EMBL" id="CP012174">
    <property type="protein sequence ID" value="AKV78909.1"/>
    <property type="molecule type" value="Genomic_DNA"/>
</dbReference>
<dbReference type="Proteomes" id="UP000062398">
    <property type="component" value="Chromosome"/>
</dbReference>
<dbReference type="PANTHER" id="PTHR13847:SF286">
    <property type="entry name" value="D-AMINO ACID DEHYDROGENASE"/>
    <property type="match status" value="1"/>
</dbReference>
<evidence type="ECO:0000313" key="15">
    <source>
        <dbReference type="Proteomes" id="UP000062398"/>
    </source>
</evidence>
<evidence type="ECO:0000256" key="3">
    <source>
        <dbReference type="ARBA" id="ARBA00022630"/>
    </source>
</evidence>
<evidence type="ECO:0000313" key="17">
    <source>
        <dbReference type="Proteomes" id="UP000068832"/>
    </source>
</evidence>
<dbReference type="EMBL" id="CP008822">
    <property type="protein sequence ID" value="AIM27556.1"/>
    <property type="molecule type" value="Genomic_DNA"/>
</dbReference>
<name>A0A088E5G2_9CREN</name>
<proteinExistence type="inferred from homology"/>
<dbReference type="Pfam" id="PF01266">
    <property type="entry name" value="DAO"/>
    <property type="match status" value="1"/>
</dbReference>
<evidence type="ECO:0000313" key="13">
    <source>
        <dbReference type="Proteomes" id="UP000056255"/>
    </source>
</evidence>
<dbReference type="EMBL" id="CP012176">
    <property type="protein sequence ID" value="AKV83392.1"/>
    <property type="molecule type" value="Genomic_DNA"/>
</dbReference>
<dbReference type="EMBL" id="CP012173">
    <property type="protein sequence ID" value="AKV76657.1"/>
    <property type="molecule type" value="Genomic_DNA"/>
</dbReference>
<dbReference type="OrthoDB" id="168391at2157"/>
<dbReference type="RefSeq" id="WP_012021359.1">
    <property type="nucleotide sequence ID" value="NZ_CP008822.1"/>
</dbReference>
<dbReference type="AlphaFoldDB" id="A0A088E5G2"/>
<evidence type="ECO:0000313" key="14">
    <source>
        <dbReference type="Proteomes" id="UP000061362"/>
    </source>
</evidence>
<dbReference type="Gene3D" id="3.50.50.60">
    <property type="entry name" value="FAD/NAD(P)-binding domain"/>
    <property type="match status" value="2"/>
</dbReference>
<comment type="cofactor">
    <cofactor evidence="1">
        <name>FAD</name>
        <dbReference type="ChEBI" id="CHEBI:57692"/>
    </cofactor>
</comment>
<keyword evidence="3" id="KW-0285">Flavoprotein</keyword>
<evidence type="ECO:0000313" key="6">
    <source>
        <dbReference type="EMBL" id="AIM27556.1"/>
    </source>
</evidence>
<dbReference type="InterPro" id="IPR036188">
    <property type="entry name" value="FAD/NAD-bd_sf"/>
</dbReference>
<comment type="similarity">
    <text evidence="2">Belongs to the DadA oxidoreductase family.</text>
</comment>
<dbReference type="EC" id="1.4.99.-" evidence="6"/>
<protein>
    <submittedName>
        <fullName evidence="6">D-proline dehydrogenase</fullName>
        <ecNumber evidence="6">1.4.99.-</ecNumber>
    </submittedName>
    <submittedName>
        <fullName evidence="7">FAD-dependent oxidoreductase</fullName>
    </submittedName>
</protein>
<evidence type="ECO:0000259" key="5">
    <source>
        <dbReference type="Pfam" id="PF01266"/>
    </source>
</evidence>
<reference evidence="6 12" key="1">
    <citation type="journal article" date="2014" name="J. Bacteriol.">
        <title>Role of an Archaeal PitA Transporter in the Copper and Arsenic Resistance of Metallosphaera sedula, an Extreme Thermoacidophile.</title>
        <authorList>
            <person name="McCarthy S."/>
            <person name="Ai C."/>
            <person name="Wheaton G."/>
            <person name="Tevatia R."/>
            <person name="Eckrich V."/>
            <person name="Kelly R."/>
            <person name="Blum P."/>
        </authorList>
    </citation>
    <scope>NUCLEOTIDE SEQUENCE [LARGE SCALE GENOMIC DNA]</scope>
    <source>
        <strain evidence="6 12">CuR1</strain>
    </source>
</reference>
<keyword evidence="4 6" id="KW-0560">Oxidoreductase</keyword>
<sequence length="368" mass="41110">MKVGIVGGGIVGLMSAYFLAKEGVSVTVYDPAPGKYSIHAAGLIEPYRFDRINTTSMIAKMLRFMRRGVTEVRQLNKMWVVELLSSLNKSPPQEAWDLMREMARLSLDTYAQMAEERNDFDYHNDGLLEVYTSEEELEKGEKEEKQSPFSPKFEVTEVPGFAGGIFFPELSRIATEKFVKRITRELTQLKVNFQGMEAQPNLKDYTLNGEKFDVVILANGVWITKSLKLPITAFKGYGAWVKGSSKIKNAFVTVDEGVAVSPLSDHVKITGGFSADYGSEWRTDILSKVTSLVKVEEVMERNMGFRPCSPDGFPIMGRLDNVVVATGACRLGWSYAPAMGYYASELALGKRSTLGYVSRYVDRLRSSE</sequence>
<dbReference type="PATRIC" id="fig|43687.5.peg.1536"/>
<dbReference type="PANTHER" id="PTHR13847">
    <property type="entry name" value="SARCOSINE DEHYDROGENASE-RELATED"/>
    <property type="match status" value="1"/>
</dbReference>
<dbReference type="Proteomes" id="UP000029084">
    <property type="component" value="Chromosome"/>
</dbReference>
<dbReference type="Proteomes" id="UP000068832">
    <property type="component" value="Chromosome"/>
</dbReference>
<evidence type="ECO:0000256" key="1">
    <source>
        <dbReference type="ARBA" id="ARBA00001974"/>
    </source>
</evidence>
<dbReference type="SUPFAM" id="SSF51971">
    <property type="entry name" value="Nucleotide-binding domain"/>
    <property type="match status" value="1"/>
</dbReference>
<dbReference type="Proteomes" id="UP000062475">
    <property type="component" value="Chromosome"/>
</dbReference>
<dbReference type="Gene3D" id="3.30.9.10">
    <property type="entry name" value="D-Amino Acid Oxidase, subunit A, domain 2"/>
    <property type="match status" value="1"/>
</dbReference>
<accession>A0A088E5G2</accession>
<evidence type="ECO:0000256" key="4">
    <source>
        <dbReference type="ARBA" id="ARBA00023002"/>
    </source>
</evidence>
<dbReference type="Proteomes" id="UP000056255">
    <property type="component" value="Chromosome"/>
</dbReference>
<dbReference type="GO" id="GO:0016491">
    <property type="term" value="F:oxidoreductase activity"/>
    <property type="evidence" value="ECO:0007669"/>
    <property type="project" value="UniProtKB-KW"/>
</dbReference>
<organism evidence="6 12">
    <name type="scientific">Metallosphaera sedula</name>
    <dbReference type="NCBI Taxonomy" id="43687"/>
    <lineage>
        <taxon>Archaea</taxon>
        <taxon>Thermoproteota</taxon>
        <taxon>Thermoprotei</taxon>
        <taxon>Sulfolobales</taxon>
        <taxon>Sulfolobaceae</taxon>
        <taxon>Metallosphaera</taxon>
    </lineage>
</organism>
<dbReference type="EMBL" id="CP012175">
    <property type="protein sequence ID" value="AKV81154.1"/>
    <property type="molecule type" value="Genomic_DNA"/>
</dbReference>
<evidence type="ECO:0000256" key="2">
    <source>
        <dbReference type="ARBA" id="ARBA00009410"/>
    </source>
</evidence>
<evidence type="ECO:0000313" key="9">
    <source>
        <dbReference type="EMBL" id="AKV78909.1"/>
    </source>
</evidence>
<evidence type="ECO:0000313" key="10">
    <source>
        <dbReference type="EMBL" id="AKV81154.1"/>
    </source>
</evidence>
<reference evidence="11 13" key="3">
    <citation type="submission" date="2015-07" db="EMBL/GenBank/DDBJ databases">
        <title>Physiological, transcriptional responses and genome re-sequencing of acid resistant extremely thermoacidophilic Metallosphaera sedula SARC-M1.</title>
        <authorList>
            <person name="Ai C."/>
            <person name="McCarthy S."/>
            <person name="Eckrich V."/>
            <person name="Rudrappa D."/>
            <person name="Qiu G."/>
            <person name="Blum P."/>
        </authorList>
    </citation>
    <scope>NUCLEOTIDE SEQUENCE [LARGE SCALE GENOMIC DNA]</scope>
    <source>
        <strain evidence="11 13">SARC-M1</strain>
    </source>
</reference>
<evidence type="ECO:0000313" key="8">
    <source>
        <dbReference type="EMBL" id="AKV76657.1"/>
    </source>
</evidence>